<dbReference type="PANTHER" id="PTHR37321">
    <property type="entry name" value="EXPORTED PROTEIN-RELATED"/>
    <property type="match status" value="1"/>
</dbReference>
<dbReference type="Proteomes" id="UP000184604">
    <property type="component" value="Chromosome"/>
</dbReference>
<gene>
    <name evidence="5" type="ORF">BS101_04185</name>
</gene>
<feature type="domain" description="GxGYxYP putative glycoside hydrolase first N-terminal" evidence="2">
    <location>
        <begin position="46"/>
        <end position="118"/>
    </location>
</feature>
<sequence>MKLKYKLNKIFTIVIIFTLCINIFNSGANASSLHSYYIKNPKKPTHLYAIYENNLTPEEKTMIATLQGVISTSSYSQIYILSKSHPDYNIWLDDLKQNHGVTYDIVKDPWYLLDKFKSYVKGYVLYSNSSSKDPSINNACSLAALKNCIAIDESIENRLRDHGIKKLKGDCRNTDKYWAYNNLWNSKLSHSIVIELSPNKSTALRDYAIMSKCLVFYEDAPKEFPLRDKVFSSMEKDSICLGWGPDEYENVQEASKHGVSIVPADWSYNLTVLSALPYQILTRKNNSSNSFSKENTHFVTFIMSDGDNQQWTLGNNYSSKKWYGSPSRGKFNMGFTISPSLYELAPTVFKLYYKSASQKDYNDNFIVSPSGAGYMYPSKFKEDALELNIKRLNNYMENVNQKYISILDNWSFDNIALWDKYTVYPNIQGIFYLNYHRQDDYKGKILWSNGKPIVSCRNLLWSKLEENNTLVEKINSYADKGYTDITNPNSYTFVYVHAWSKTMDDIEKVISELNKNSKIKVVTPDTFMELIKTNIKH</sequence>
<feature type="domain" description="GxGYxYP putative glycoside hydrolase C-terminal" evidence="1">
    <location>
        <begin position="295"/>
        <end position="532"/>
    </location>
</feature>
<evidence type="ECO:0000259" key="1">
    <source>
        <dbReference type="Pfam" id="PF14323"/>
    </source>
</evidence>
<dbReference type="Gene3D" id="3.20.20.490">
    <property type="entry name" value="GxGYxYP glycoside hydrolase, C-terminal domain"/>
    <property type="match status" value="1"/>
</dbReference>
<reference evidence="5 6" key="1">
    <citation type="submission" date="2016-12" db="EMBL/GenBank/DDBJ databases">
        <title>Complete genome sequence of Clostridium kluyveri JZZ isolated from the pit mud of a Chinese flavor liquor-making factory.</title>
        <authorList>
            <person name="Wang Y."/>
        </authorList>
    </citation>
    <scope>NUCLEOTIDE SEQUENCE [LARGE SCALE GENOMIC DNA]</scope>
    <source>
        <strain evidence="5 6">JZZ</strain>
    </source>
</reference>
<evidence type="ECO:0000259" key="3">
    <source>
        <dbReference type="Pfam" id="PF20957"/>
    </source>
</evidence>
<dbReference type="Pfam" id="PF16216">
    <property type="entry name" value="GxGYxYP_N"/>
    <property type="match status" value="1"/>
</dbReference>
<feature type="domain" description="GxGYxYP putative glycoside hydrolase third N-terminal" evidence="4">
    <location>
        <begin position="190"/>
        <end position="274"/>
    </location>
</feature>
<dbReference type="Pfam" id="PF20958">
    <property type="entry name" value="GxGYxYP_N_3rd"/>
    <property type="match status" value="1"/>
</dbReference>
<protein>
    <submittedName>
        <fullName evidence="5">Protein phosphatase</fullName>
    </submittedName>
</protein>
<dbReference type="RefSeq" id="WP_073537683.1">
    <property type="nucleotide sequence ID" value="NZ_CP018335.1"/>
</dbReference>
<organism evidence="5 6">
    <name type="scientific">Clostridium kluyveri</name>
    <dbReference type="NCBI Taxonomy" id="1534"/>
    <lineage>
        <taxon>Bacteria</taxon>
        <taxon>Bacillati</taxon>
        <taxon>Bacillota</taxon>
        <taxon>Clostridia</taxon>
        <taxon>Eubacteriales</taxon>
        <taxon>Clostridiaceae</taxon>
        <taxon>Clostridium</taxon>
    </lineage>
</organism>
<dbReference type="InterPro" id="IPR038410">
    <property type="entry name" value="GxGYxYP_C_sf"/>
</dbReference>
<name>A0A1L5F4T8_CLOKL</name>
<evidence type="ECO:0000259" key="2">
    <source>
        <dbReference type="Pfam" id="PF16216"/>
    </source>
</evidence>
<feature type="domain" description="GxGYxYP putative glycoside hydrolase second N-terminal" evidence="3">
    <location>
        <begin position="120"/>
        <end position="188"/>
    </location>
</feature>
<dbReference type="InterPro" id="IPR032626">
    <property type="entry name" value="GxGYxYP_N_1st"/>
</dbReference>
<dbReference type="PANTHER" id="PTHR37321:SF1">
    <property type="entry name" value="EXPORTED PROTEIN"/>
    <property type="match status" value="1"/>
</dbReference>
<accession>A0A1L5F4T8</accession>
<evidence type="ECO:0000259" key="4">
    <source>
        <dbReference type="Pfam" id="PF20958"/>
    </source>
</evidence>
<dbReference type="OrthoDB" id="3799094at2"/>
<dbReference type="EMBL" id="CP018335">
    <property type="protein sequence ID" value="APM37987.1"/>
    <property type="molecule type" value="Genomic_DNA"/>
</dbReference>
<dbReference type="AlphaFoldDB" id="A0A1L5F4T8"/>
<dbReference type="Pfam" id="PF14323">
    <property type="entry name" value="GxGYxYP_C"/>
    <property type="match status" value="1"/>
</dbReference>
<evidence type="ECO:0000313" key="5">
    <source>
        <dbReference type="EMBL" id="APM37987.1"/>
    </source>
</evidence>
<dbReference type="InterPro" id="IPR048309">
    <property type="entry name" value="GxGYxYP_N_3rd"/>
</dbReference>
<dbReference type="InterPro" id="IPR048310">
    <property type="entry name" value="GxGYxYP_N_2nd"/>
</dbReference>
<dbReference type="InterPro" id="IPR025832">
    <property type="entry name" value="GxGYxYP_C"/>
</dbReference>
<dbReference type="Pfam" id="PF20957">
    <property type="entry name" value="GxGYxYP_N_2nd"/>
    <property type="match status" value="1"/>
</dbReference>
<evidence type="ECO:0000313" key="6">
    <source>
        <dbReference type="Proteomes" id="UP000184604"/>
    </source>
</evidence>
<proteinExistence type="predicted"/>